<dbReference type="PANTHER" id="PTHR30332:SF17">
    <property type="entry name" value="TYPE IV PILIATION SYSTEM PROTEIN DR_0774-RELATED"/>
    <property type="match status" value="1"/>
</dbReference>
<protein>
    <submittedName>
        <fullName evidence="5">Pullulanase secretion envelope pulD</fullName>
    </submittedName>
</protein>
<name>A0A485A253_RAOPL</name>
<feature type="chain" id="PRO_5030095148" evidence="2">
    <location>
        <begin position="27"/>
        <end position="470"/>
    </location>
</feature>
<dbReference type="InterPro" id="IPR004846">
    <property type="entry name" value="T2SS/T3SS_dom"/>
</dbReference>
<organism evidence="5 6">
    <name type="scientific">Raoultella planticola</name>
    <name type="common">Klebsiella planticola</name>
    <dbReference type="NCBI Taxonomy" id="575"/>
    <lineage>
        <taxon>Bacteria</taxon>
        <taxon>Pseudomonadati</taxon>
        <taxon>Pseudomonadota</taxon>
        <taxon>Gammaproteobacteria</taxon>
        <taxon>Enterobacterales</taxon>
        <taxon>Enterobacteriaceae</taxon>
        <taxon>Klebsiella/Raoultella group</taxon>
        <taxon>Raoultella</taxon>
    </lineage>
</organism>
<evidence type="ECO:0000313" key="6">
    <source>
        <dbReference type="Proteomes" id="UP000345637"/>
    </source>
</evidence>
<dbReference type="GO" id="GO:0015627">
    <property type="term" value="C:type II protein secretion system complex"/>
    <property type="evidence" value="ECO:0007669"/>
    <property type="project" value="TreeGrafter"/>
</dbReference>
<feature type="domain" description="Pilus formation protein N-terminal" evidence="4">
    <location>
        <begin position="26"/>
        <end position="95"/>
    </location>
</feature>
<dbReference type="InterPro" id="IPR050810">
    <property type="entry name" value="Bact_Secretion_Sys_Channel"/>
</dbReference>
<dbReference type="InterPro" id="IPR001775">
    <property type="entry name" value="GspD/PilQ"/>
</dbReference>
<sequence>MTQRLYCIKRLFVLLVFCTFSLGAWAEVVNLKPGQSKTLRFASAVNTVFVSDPAVADYKIVNDKNIVLYARKLGSTELVVYGAQAKILMNLSVDVDPFLSDIRQRVAREYPGSTVEVKRFQNADKATWILSGTVPDEETRDGVYQLVGSLVGSGDGGGKSTGGNESSENARFAVAKVYDNVINRLQLPSSNQVNVKLTVVEVSKEFTDNLGIEWSSLTLDSIINGGGNNGINTNSPGVFNLLGFRRGFDAGNISTLINAVKNDAIARVLAQPNLTVLSGESASFLVGGEIPIMVKDQDSVTVQYKEYGIRLNITAKVEKRQKIRLYVSNELSSVTGSYAYNDYQIPTMRTRRSSSTIELADGDSFVIGGLLSEADKESLTKVPFIGDIPVLGALARSSMTERSKSELVVFATVNLVKPQAEAAARKMSLPSFRRSSVEKLFFNVGVDQKMREDRLNSDAGRFLEQGGFAR</sequence>
<dbReference type="RefSeq" id="WP_136894612.1">
    <property type="nucleotide sequence ID" value="NZ_CAIZTF010000013.1"/>
</dbReference>
<evidence type="ECO:0000256" key="1">
    <source>
        <dbReference type="RuleBase" id="RU004003"/>
    </source>
</evidence>
<evidence type="ECO:0000313" key="5">
    <source>
        <dbReference type="EMBL" id="VFS55447.1"/>
    </source>
</evidence>
<dbReference type="Pfam" id="PF13629">
    <property type="entry name" value="T2SS-T3SS_pil_N"/>
    <property type="match status" value="1"/>
</dbReference>
<dbReference type="Proteomes" id="UP000345637">
    <property type="component" value="Unassembled WGS sequence"/>
</dbReference>
<accession>A0A485A253</accession>
<feature type="domain" description="Type II/III secretion system secretin-like" evidence="3">
    <location>
        <begin position="260"/>
        <end position="416"/>
    </location>
</feature>
<evidence type="ECO:0000259" key="4">
    <source>
        <dbReference type="Pfam" id="PF13629"/>
    </source>
</evidence>
<proteinExistence type="inferred from homology"/>
<dbReference type="PRINTS" id="PR00811">
    <property type="entry name" value="BCTERIALGSPD"/>
</dbReference>
<dbReference type="Pfam" id="PF00263">
    <property type="entry name" value="Secretin"/>
    <property type="match status" value="1"/>
</dbReference>
<dbReference type="InterPro" id="IPR032789">
    <property type="entry name" value="T2SS-T3SS_pil_N"/>
</dbReference>
<gene>
    <name evidence="5" type="primary">pulD_1</name>
    <name evidence="5" type="ORF">NCTC12998_00108</name>
</gene>
<dbReference type="GO" id="GO:0009306">
    <property type="term" value="P:protein secretion"/>
    <property type="evidence" value="ECO:0007669"/>
    <property type="project" value="InterPro"/>
</dbReference>
<feature type="signal peptide" evidence="2">
    <location>
        <begin position="1"/>
        <end position="26"/>
    </location>
</feature>
<evidence type="ECO:0000259" key="3">
    <source>
        <dbReference type="Pfam" id="PF00263"/>
    </source>
</evidence>
<evidence type="ECO:0000256" key="2">
    <source>
        <dbReference type="SAM" id="SignalP"/>
    </source>
</evidence>
<reference evidence="5 6" key="1">
    <citation type="submission" date="2019-03" db="EMBL/GenBank/DDBJ databases">
        <authorList>
            <consortium name="Pathogen Informatics"/>
        </authorList>
    </citation>
    <scope>NUCLEOTIDE SEQUENCE [LARGE SCALE GENOMIC DNA]</scope>
    <source>
        <strain evidence="5 6">NCTC12998</strain>
    </source>
</reference>
<keyword evidence="2" id="KW-0732">Signal</keyword>
<comment type="similarity">
    <text evidence="1">Belongs to the bacterial secretin family.</text>
</comment>
<dbReference type="EMBL" id="CAADJE010000001">
    <property type="protein sequence ID" value="VFS55447.1"/>
    <property type="molecule type" value="Genomic_DNA"/>
</dbReference>
<dbReference type="PANTHER" id="PTHR30332">
    <property type="entry name" value="PROBABLE GENERAL SECRETION PATHWAY PROTEIN D"/>
    <property type="match status" value="1"/>
</dbReference>
<dbReference type="AlphaFoldDB" id="A0A485A253"/>